<feature type="transmembrane region" description="Helical" evidence="8">
    <location>
        <begin position="429"/>
        <end position="454"/>
    </location>
</feature>
<keyword evidence="2" id="KW-0813">Transport</keyword>
<dbReference type="InterPro" id="IPR036259">
    <property type="entry name" value="MFS_trans_sf"/>
</dbReference>
<evidence type="ECO:0000256" key="3">
    <source>
        <dbReference type="ARBA" id="ARBA00022692"/>
    </source>
</evidence>
<dbReference type="FunFam" id="1.20.1250.20:FF:000003">
    <property type="entry name" value="Solute carrier family 17 member 3"/>
    <property type="match status" value="1"/>
</dbReference>
<name>A0A8I6RB40_CIMLE</name>
<evidence type="ECO:0000256" key="6">
    <source>
        <dbReference type="ARBA" id="ARBA00023136"/>
    </source>
</evidence>
<dbReference type="Proteomes" id="UP000494040">
    <property type="component" value="Unassembled WGS sequence"/>
</dbReference>
<evidence type="ECO:0000313" key="11">
    <source>
        <dbReference type="Proteomes" id="UP000494040"/>
    </source>
</evidence>
<protein>
    <recommendedName>
        <fullName evidence="9">Major facilitator superfamily (MFS) profile domain-containing protein</fullName>
    </recommendedName>
</protein>
<organism evidence="10 11">
    <name type="scientific">Cimex lectularius</name>
    <name type="common">Bed bug</name>
    <name type="synonym">Acanthia lectularia</name>
    <dbReference type="NCBI Taxonomy" id="79782"/>
    <lineage>
        <taxon>Eukaryota</taxon>
        <taxon>Metazoa</taxon>
        <taxon>Ecdysozoa</taxon>
        <taxon>Arthropoda</taxon>
        <taxon>Hexapoda</taxon>
        <taxon>Insecta</taxon>
        <taxon>Pterygota</taxon>
        <taxon>Neoptera</taxon>
        <taxon>Paraneoptera</taxon>
        <taxon>Hemiptera</taxon>
        <taxon>Heteroptera</taxon>
        <taxon>Panheteroptera</taxon>
        <taxon>Cimicomorpha</taxon>
        <taxon>Cimicidae</taxon>
        <taxon>Cimex</taxon>
    </lineage>
</organism>
<evidence type="ECO:0000256" key="2">
    <source>
        <dbReference type="ARBA" id="ARBA00022448"/>
    </source>
</evidence>
<dbReference type="PANTHER" id="PTHR11662">
    <property type="entry name" value="SOLUTE CARRIER FAMILY 17"/>
    <property type="match status" value="1"/>
</dbReference>
<evidence type="ECO:0000256" key="1">
    <source>
        <dbReference type="ARBA" id="ARBA00004141"/>
    </source>
</evidence>
<proteinExistence type="predicted"/>
<evidence type="ECO:0000259" key="9">
    <source>
        <dbReference type="PROSITE" id="PS50850"/>
    </source>
</evidence>
<dbReference type="SUPFAM" id="SSF103473">
    <property type="entry name" value="MFS general substrate transporter"/>
    <property type="match status" value="1"/>
</dbReference>
<feature type="transmembrane region" description="Helical" evidence="8">
    <location>
        <begin position="299"/>
        <end position="319"/>
    </location>
</feature>
<dbReference type="Pfam" id="PF07690">
    <property type="entry name" value="MFS_1"/>
    <property type="match status" value="1"/>
</dbReference>
<dbReference type="AlphaFoldDB" id="A0A8I6RB40"/>
<dbReference type="RefSeq" id="XP_014241236.2">
    <property type="nucleotide sequence ID" value="XM_014385750.2"/>
</dbReference>
<feature type="domain" description="Major facilitator superfamily (MFS) profile" evidence="9">
    <location>
        <begin position="49"/>
        <end position="493"/>
    </location>
</feature>
<dbReference type="PROSITE" id="PS50850">
    <property type="entry name" value="MFS"/>
    <property type="match status" value="1"/>
</dbReference>
<keyword evidence="11" id="KW-1185">Reference proteome</keyword>
<evidence type="ECO:0000256" key="7">
    <source>
        <dbReference type="SAM" id="MobiDB-lite"/>
    </source>
</evidence>
<dbReference type="OrthoDB" id="2985014at2759"/>
<evidence type="ECO:0000313" key="10">
    <source>
        <dbReference type="EnsemblMetazoa" id="XP_014241236.2"/>
    </source>
</evidence>
<dbReference type="FunFam" id="1.20.1250.20:FF:000423">
    <property type="entry name" value="Putative inorganic phosphate cotransporter-like Protein"/>
    <property type="match status" value="1"/>
</dbReference>
<feature type="transmembrane region" description="Helical" evidence="8">
    <location>
        <begin position="393"/>
        <end position="417"/>
    </location>
</feature>
<evidence type="ECO:0000256" key="8">
    <source>
        <dbReference type="SAM" id="Phobius"/>
    </source>
</evidence>
<keyword evidence="6 8" id="KW-0472">Membrane</keyword>
<dbReference type="OMA" id="CWITRHE"/>
<feature type="transmembrane region" description="Helical" evidence="8">
    <location>
        <begin position="205"/>
        <end position="227"/>
    </location>
</feature>
<dbReference type="InterPro" id="IPR050382">
    <property type="entry name" value="MFS_Na/Anion_cotransporter"/>
</dbReference>
<feature type="transmembrane region" description="Helical" evidence="8">
    <location>
        <begin position="141"/>
        <end position="158"/>
    </location>
</feature>
<keyword evidence="4" id="KW-0769">Symport</keyword>
<dbReference type="InterPro" id="IPR020846">
    <property type="entry name" value="MFS_dom"/>
</dbReference>
<keyword evidence="3 8" id="KW-0812">Transmembrane</keyword>
<reference evidence="10" key="1">
    <citation type="submission" date="2022-01" db="UniProtKB">
        <authorList>
            <consortium name="EnsemblMetazoa"/>
        </authorList>
    </citation>
    <scope>IDENTIFICATION</scope>
</reference>
<evidence type="ECO:0000256" key="4">
    <source>
        <dbReference type="ARBA" id="ARBA00022847"/>
    </source>
</evidence>
<keyword evidence="5 8" id="KW-1133">Transmembrane helix</keyword>
<comment type="subcellular location">
    <subcellularLocation>
        <location evidence="1">Membrane</location>
        <topology evidence="1">Multi-pass membrane protein</topology>
    </subcellularLocation>
</comment>
<dbReference type="GO" id="GO:0015293">
    <property type="term" value="F:symporter activity"/>
    <property type="evidence" value="ECO:0007669"/>
    <property type="project" value="UniProtKB-KW"/>
</dbReference>
<accession>A0A8I6RB40</accession>
<sequence>MSNFVILLSKIANSPYSIRHLGNSHRKRRAAAKMLVLKLPIKFGRRHIVAFHCFFGMVISYAMRFCLSIAITEMTSMPLSKEDNKTCPLPHDYYTKATMKETEFNWTGSQQGVVNSAFFWGYVFGHIPGGVAADKFGGRKIVTLGAFFTGVFSILSPYAAKMFGWLGLVAVRIFVGLSQGLFYASTHTVVGQWIPKEERGTLGTFIFSGVHIGNALNMLFSGVFLYYTQHRWDLLFVIYGVIGVVWSLCFFFTTYDTPADHPFLSQYEKNILKTKVKSESEATIKPPKKTPWKSILKSLPVWAAAIAMIGHDFGLFAMITDLPKFFKTVLHFSIKNNGALNALTFILIWVVGIFAGILSDYVDNHNIISVTANRKIGTTLASLLPSLGFISSVYVGCDTTLATVCLLVGQAFMGFYYPSLKVNTIDLSTNFAGTVSSMVVTVGSLSGAVVPYLIGSLTPNNSISEWRIVMWITFAVMSVTNVFYIIFASGELQPWDDVEENTVQKSPSTRSRTGTLKNI</sequence>
<dbReference type="InterPro" id="IPR011701">
    <property type="entry name" value="MFS"/>
</dbReference>
<dbReference type="PANTHER" id="PTHR11662:SF415">
    <property type="entry name" value="AT30085P-RELATED"/>
    <property type="match status" value="1"/>
</dbReference>
<dbReference type="Gene3D" id="1.20.1250.20">
    <property type="entry name" value="MFS general substrate transporter like domains"/>
    <property type="match status" value="2"/>
</dbReference>
<feature type="transmembrane region" description="Helical" evidence="8">
    <location>
        <begin position="339"/>
        <end position="358"/>
    </location>
</feature>
<dbReference type="EnsemblMetazoa" id="XM_014385750.2">
    <property type="protein sequence ID" value="XP_014241236.2"/>
    <property type="gene ID" value="LOC106661964"/>
</dbReference>
<feature type="region of interest" description="Disordered" evidence="7">
    <location>
        <begin position="499"/>
        <end position="519"/>
    </location>
</feature>
<dbReference type="GO" id="GO:0016020">
    <property type="term" value="C:membrane"/>
    <property type="evidence" value="ECO:0007669"/>
    <property type="project" value="UniProtKB-SubCell"/>
</dbReference>
<feature type="transmembrane region" description="Helical" evidence="8">
    <location>
        <begin position="234"/>
        <end position="255"/>
    </location>
</feature>
<evidence type="ECO:0000256" key="5">
    <source>
        <dbReference type="ARBA" id="ARBA00022989"/>
    </source>
</evidence>
<feature type="transmembrane region" description="Helical" evidence="8">
    <location>
        <begin position="165"/>
        <end position="185"/>
    </location>
</feature>
<feature type="compositionally biased region" description="Polar residues" evidence="7">
    <location>
        <begin position="501"/>
        <end position="519"/>
    </location>
</feature>
<dbReference type="KEGG" id="clec:106661964"/>
<feature type="transmembrane region" description="Helical" evidence="8">
    <location>
        <begin position="466"/>
        <end position="487"/>
    </location>
</feature>
<dbReference type="GO" id="GO:0006820">
    <property type="term" value="P:monoatomic anion transport"/>
    <property type="evidence" value="ECO:0007669"/>
    <property type="project" value="TreeGrafter"/>
</dbReference>
<dbReference type="GeneID" id="106661964"/>
<feature type="transmembrane region" description="Helical" evidence="8">
    <location>
        <begin position="48"/>
        <end position="71"/>
    </location>
</feature>